<evidence type="ECO:0000313" key="7">
    <source>
        <dbReference type="Proteomes" id="UP000199071"/>
    </source>
</evidence>
<dbReference type="InterPro" id="IPR036390">
    <property type="entry name" value="WH_DNA-bd_sf"/>
</dbReference>
<keyword evidence="3" id="KW-0238">DNA-binding</keyword>
<evidence type="ECO:0000313" key="6">
    <source>
        <dbReference type="EMBL" id="SDB07126.1"/>
    </source>
</evidence>
<organism evidence="6 7">
    <name type="scientific">Bauldia litoralis</name>
    <dbReference type="NCBI Taxonomy" id="665467"/>
    <lineage>
        <taxon>Bacteria</taxon>
        <taxon>Pseudomonadati</taxon>
        <taxon>Pseudomonadota</taxon>
        <taxon>Alphaproteobacteria</taxon>
        <taxon>Hyphomicrobiales</taxon>
        <taxon>Kaistiaceae</taxon>
        <taxon>Bauldia</taxon>
    </lineage>
</organism>
<dbReference type="SUPFAM" id="SSF100950">
    <property type="entry name" value="NagB/RpiA/CoA transferase-like"/>
    <property type="match status" value="1"/>
</dbReference>
<dbReference type="EMBL" id="FMXQ01000001">
    <property type="protein sequence ID" value="SDB07126.1"/>
    <property type="molecule type" value="Genomic_DNA"/>
</dbReference>
<keyword evidence="2" id="KW-0805">Transcription regulation</keyword>
<dbReference type="Pfam" id="PF00455">
    <property type="entry name" value="DeoRC"/>
    <property type="match status" value="1"/>
</dbReference>
<dbReference type="SUPFAM" id="SSF46785">
    <property type="entry name" value="Winged helix' DNA-binding domain"/>
    <property type="match status" value="1"/>
</dbReference>
<dbReference type="GO" id="GO:0003677">
    <property type="term" value="F:DNA binding"/>
    <property type="evidence" value="ECO:0007669"/>
    <property type="project" value="UniProtKB-KW"/>
</dbReference>
<protein>
    <submittedName>
        <fullName evidence="6">Transcriptional regulator, DeoR family</fullName>
    </submittedName>
</protein>
<keyword evidence="1" id="KW-0678">Repressor</keyword>
<dbReference type="InterPro" id="IPR014036">
    <property type="entry name" value="DeoR-like_C"/>
</dbReference>
<dbReference type="Proteomes" id="UP000199071">
    <property type="component" value="Unassembled WGS sequence"/>
</dbReference>
<evidence type="ECO:0000256" key="2">
    <source>
        <dbReference type="ARBA" id="ARBA00023015"/>
    </source>
</evidence>
<dbReference type="InterPro" id="IPR001034">
    <property type="entry name" value="DeoR_HTH"/>
</dbReference>
<dbReference type="PROSITE" id="PS51000">
    <property type="entry name" value="HTH_DEOR_2"/>
    <property type="match status" value="1"/>
</dbReference>
<gene>
    <name evidence="6" type="ORF">SAMN02982931_00546</name>
</gene>
<keyword evidence="4" id="KW-0804">Transcription</keyword>
<name>A0A1G6AFS1_9HYPH</name>
<evidence type="ECO:0000259" key="5">
    <source>
        <dbReference type="PROSITE" id="PS51000"/>
    </source>
</evidence>
<dbReference type="InterPro" id="IPR018356">
    <property type="entry name" value="Tscrpt_reg_HTH_DeoR_CS"/>
</dbReference>
<keyword evidence="7" id="KW-1185">Reference proteome</keyword>
<dbReference type="GO" id="GO:0003700">
    <property type="term" value="F:DNA-binding transcription factor activity"/>
    <property type="evidence" value="ECO:0007669"/>
    <property type="project" value="InterPro"/>
</dbReference>
<evidence type="ECO:0000256" key="3">
    <source>
        <dbReference type="ARBA" id="ARBA00023125"/>
    </source>
</evidence>
<feature type="domain" description="HTH deoR-type" evidence="5">
    <location>
        <begin position="21"/>
        <end position="76"/>
    </location>
</feature>
<dbReference type="PRINTS" id="PR00037">
    <property type="entry name" value="HTHLACR"/>
</dbReference>
<dbReference type="InterPro" id="IPR050313">
    <property type="entry name" value="Carb_Metab_HTH_regulators"/>
</dbReference>
<dbReference type="SMART" id="SM01134">
    <property type="entry name" value="DeoRC"/>
    <property type="match status" value="1"/>
</dbReference>
<dbReference type="SMART" id="SM00420">
    <property type="entry name" value="HTH_DEOR"/>
    <property type="match status" value="1"/>
</dbReference>
<reference evidence="6 7" key="1">
    <citation type="submission" date="2016-10" db="EMBL/GenBank/DDBJ databases">
        <authorList>
            <person name="de Groot N.N."/>
        </authorList>
    </citation>
    <scope>NUCLEOTIDE SEQUENCE [LARGE SCALE GENOMIC DNA]</scope>
    <source>
        <strain evidence="6 7">ATCC 35022</strain>
    </source>
</reference>
<evidence type="ECO:0000256" key="1">
    <source>
        <dbReference type="ARBA" id="ARBA00022491"/>
    </source>
</evidence>
<dbReference type="Pfam" id="PF08220">
    <property type="entry name" value="HTH_DeoR"/>
    <property type="match status" value="1"/>
</dbReference>
<dbReference type="RefSeq" id="WP_348347405.1">
    <property type="nucleotide sequence ID" value="NZ_JBDVQU010000205.1"/>
</dbReference>
<dbReference type="STRING" id="665467.SAMN02982931_00546"/>
<proteinExistence type="predicted"/>
<sequence length="275" mass="29447">MTTVTIGNDHKVIMAARQRDPASRQAKLVGQLNTAGFMSVGDLAAATGVSEITVRRDLLVLERSGAVRRTHGGALGLRRGDANVYDAQEPSFEARRRRNGSAKIRIARAAERLIQPGQSIAIDTGTTTFELARLASGISDLRIVTNSTRIAGLLADNPNPVYLPAGRVRGRELSIFGRRAVESLESFSFDVFFLGVSGLTADGLFDYSPEDAEVKRAFMARAAKVVALCDSAKFNRQAMVRVAEPKEVHMVVCDAAPPAALAEVLSRAGVELVVG</sequence>
<dbReference type="InterPro" id="IPR037171">
    <property type="entry name" value="NagB/RpiA_transferase-like"/>
</dbReference>
<dbReference type="PANTHER" id="PTHR30363">
    <property type="entry name" value="HTH-TYPE TRANSCRIPTIONAL REGULATOR SRLR-RELATED"/>
    <property type="match status" value="1"/>
</dbReference>
<accession>A0A1G6AFS1</accession>
<dbReference type="PROSITE" id="PS00894">
    <property type="entry name" value="HTH_DEOR_1"/>
    <property type="match status" value="1"/>
</dbReference>
<dbReference type="Gene3D" id="3.40.50.1360">
    <property type="match status" value="1"/>
</dbReference>
<dbReference type="PANTHER" id="PTHR30363:SF4">
    <property type="entry name" value="GLYCEROL-3-PHOSPHATE REGULON REPRESSOR"/>
    <property type="match status" value="1"/>
</dbReference>
<dbReference type="AlphaFoldDB" id="A0A1G6AFS1"/>
<evidence type="ECO:0000256" key="4">
    <source>
        <dbReference type="ARBA" id="ARBA00023163"/>
    </source>
</evidence>